<evidence type="ECO:0000256" key="1">
    <source>
        <dbReference type="SAM" id="Coils"/>
    </source>
</evidence>
<evidence type="ECO:0000259" key="2">
    <source>
        <dbReference type="Pfam" id="PF24809"/>
    </source>
</evidence>
<dbReference type="InterPro" id="IPR056125">
    <property type="entry name" value="DUF7708"/>
</dbReference>
<proteinExistence type="predicted"/>
<sequence length="554" mass="62613">MTTGHSQQGFDTLSDSKQTIKIRVQLTEENLAEVKQSEEQQAAFCRLVESSGRFTATEKSALQFRTFDEFHAFWEDAKGIKHDFEASNEVGVRRFAQESRELATTASQVFRDLSPILQLVQDAAAPYGGMAVGVISFLLAVAASRDSMENQISATFAEINDSLPGLRVYANIYRDDHELDQLLQTMIIKTYKSFTTFCMAAAKFYTQGTFMRWARALARPSGMEEKAAEVRATLAAMRCVCEDLLNKNVYVIRQQNDKQSKQLEDLNSQNKELRQQVKELQDGHDSARLEEIKELLGQKTYSVQEEVRRINHHLPFACREISPFLQDMRDAKELAMFKQLPTYHQWSTSKHSCMLVLAGHNHHSIQASNWCWLSPIAFDMISSIQNSNSVDNAGAYYVLGIRPGDLLPQVLSSILLQLLESNKQVLHGDEAGYTELRNELRKYQKETTRPGRHSRLRAVALKTLNMLGSSGKTVSIVLDRVDWCQVISDKDSESADHREKILETMAYLVEEAQAKVQVLAVANALVFPLEKVDLGQKRKDSVIIHTAKQGEITQ</sequence>
<feature type="domain" description="DUF7708" evidence="2">
    <location>
        <begin position="105"/>
        <end position="223"/>
    </location>
</feature>
<feature type="coiled-coil region" evidence="1">
    <location>
        <begin position="256"/>
        <end position="290"/>
    </location>
</feature>
<reference evidence="3" key="1">
    <citation type="submission" date="2018-03" db="EMBL/GenBank/DDBJ databases">
        <authorList>
            <person name="Guldener U."/>
        </authorList>
    </citation>
    <scope>NUCLEOTIDE SEQUENCE</scope>
</reference>
<evidence type="ECO:0000313" key="3">
    <source>
        <dbReference type="EMBL" id="SPN99713.1"/>
    </source>
</evidence>
<comment type="caution">
    <text evidence="3">The sequence shown here is derived from an EMBL/GenBank/DDBJ whole genome shotgun (WGS) entry which is preliminary data.</text>
</comment>
<dbReference type="Proteomes" id="UP001187682">
    <property type="component" value="Unassembled WGS sequence"/>
</dbReference>
<organism evidence="3 4">
    <name type="scientific">Cephalotrichum gorgonifer</name>
    <dbReference type="NCBI Taxonomy" id="2041049"/>
    <lineage>
        <taxon>Eukaryota</taxon>
        <taxon>Fungi</taxon>
        <taxon>Dikarya</taxon>
        <taxon>Ascomycota</taxon>
        <taxon>Pezizomycotina</taxon>
        <taxon>Sordariomycetes</taxon>
        <taxon>Hypocreomycetidae</taxon>
        <taxon>Microascales</taxon>
        <taxon>Microascaceae</taxon>
        <taxon>Cephalotrichum</taxon>
    </lineage>
</organism>
<dbReference type="Pfam" id="PF24809">
    <property type="entry name" value="DUF7708"/>
    <property type="match status" value="1"/>
</dbReference>
<accession>A0AAE8SSQ3</accession>
<dbReference type="EMBL" id="ONZQ02000003">
    <property type="protein sequence ID" value="SPN99713.1"/>
    <property type="molecule type" value="Genomic_DNA"/>
</dbReference>
<keyword evidence="1" id="KW-0175">Coiled coil</keyword>
<name>A0AAE8SSQ3_9PEZI</name>
<protein>
    <recommendedName>
        <fullName evidence="2">DUF7708 domain-containing protein</fullName>
    </recommendedName>
</protein>
<keyword evidence="4" id="KW-1185">Reference proteome</keyword>
<evidence type="ECO:0000313" key="4">
    <source>
        <dbReference type="Proteomes" id="UP001187682"/>
    </source>
</evidence>
<dbReference type="AlphaFoldDB" id="A0AAE8SSQ3"/>
<gene>
    <name evidence="3" type="ORF">DNG_02564</name>
</gene>